<feature type="domain" description="C-type lectin" evidence="3">
    <location>
        <begin position="332"/>
        <end position="453"/>
    </location>
</feature>
<reference evidence="4 5" key="1">
    <citation type="journal article" date="2015" name="Nat. Commun.">
        <title>Lucilia cuprina genome unlocks parasitic fly biology to underpin future interventions.</title>
        <authorList>
            <person name="Anstead C.A."/>
            <person name="Korhonen P.K."/>
            <person name="Young N.D."/>
            <person name="Hall R.S."/>
            <person name="Jex A.R."/>
            <person name="Murali S.C."/>
            <person name="Hughes D.S."/>
            <person name="Lee S.F."/>
            <person name="Perry T."/>
            <person name="Stroehlein A.J."/>
            <person name="Ansell B.R."/>
            <person name="Breugelmans B."/>
            <person name="Hofmann A."/>
            <person name="Qu J."/>
            <person name="Dugan S."/>
            <person name="Lee S.L."/>
            <person name="Chao H."/>
            <person name="Dinh H."/>
            <person name="Han Y."/>
            <person name="Doddapaneni H.V."/>
            <person name="Worley K.C."/>
            <person name="Muzny D.M."/>
            <person name="Ioannidis P."/>
            <person name="Waterhouse R.M."/>
            <person name="Zdobnov E.M."/>
            <person name="James P.J."/>
            <person name="Bagnall N.H."/>
            <person name="Kotze A.C."/>
            <person name="Gibbs R.A."/>
            <person name="Richards S."/>
            <person name="Batterham P."/>
            <person name="Gasser R.B."/>
        </authorList>
    </citation>
    <scope>NUCLEOTIDE SEQUENCE [LARGE SCALE GENOMIC DNA]</scope>
    <source>
        <strain evidence="4 5">LS</strain>
        <tissue evidence="4">Full body</tissue>
    </source>
</reference>
<feature type="coiled-coil region" evidence="2">
    <location>
        <begin position="160"/>
        <end position="296"/>
    </location>
</feature>
<sequence>MDMKIFNAVIIILMILKIKPIKSYGRKLTSYQNNVYYIDSEQKYSWSEALIACMEMDMTLATIDSSTKSYEINTLVRNNFGNVRLWIGGIMSRYPNRHFIWLSTGKPFTYTNWQGNNPDFFFNNEYCVHIGFINDLQWNDFVCTNKQGFICEYSQKDQQSKQMQQELQIATVKQQELQQQLEKNKQELQTHMHKKQQQEEKLQQELESVKEISKQENHKNQEIQQNLKQEVKECEEKLKESAVKYEQLEEILKGTTTELHELQQDLKIQQNLKDLLQEELEKLKKKDREVENNKIKMILSKVYKLIVFLLIFKIKHILAKGKLYTSDANNEYYIDFEEKFNWFESQIDCFKMNMTLVEVDTSSKSLELSTLITKVREENNLKNTTLWIGGFMSQYPKEHFIWISTGKQFTYTNWYGKNPNFLKKEEFCVKMLMAQDLQWNDISCINYSGYVCEHSKQQELRAKLQEKFEEREKLQQELNNFKKTLELETQNYLHVQQQLQLEVEKRKTQIEQEKESNEKFEEDLKLELKKQNHLQQELKKQEDNQHELQQQLQQFEKQELKEQEALEENLQTEVKKKQNVLEELQKQQELQLQLQKELEQLKEQKLKAQEKYKENLEIEIKKKEDLHETLQQQQKLQHQIQEQLQQVEEQHLKNEQKLKKEMQKRQQLEATQQLNFELISQQDMQEKLKLEEQLLEKQQLQHQLQQQLQELKEEKSKLENDLKTDLQKQEELKQELQKQQNLVEQLQKQIKQLKEQEKETKERLEKKLQEEIKKQENLQQELEKQQNLQEQLQQQLQQTNENEATKHDNLFENLQLQNQIKDKLLLAPKDNKLKKYTKLEKNSKHPLFKGDLQYLFKGFKETRELQEDDIHLVKMSFANILKVFLVLIILKINYIYASGQMYTSDANNKYYIEFEEKFNWMESQGVCLKMNMTLVEIDSSGKSLELNTLIQHVRKENNFKNATLWIGGIMSRFPEKHFVWLTTGKKFSYSNWFGGNPNFFGKNEFCAQIVMKENMKWNDNRCLNKFGFVCEQNKIQQLEEKQKQWQQEIQIIKEILQQETQTHDQMQQNLEQEVETKEKQLQKEIEKREKLEEKLQKETAKSAELQKVLQKKLDLQQELQDKLQQLREDKLKKQEKYEQNIQKELQAQENLQQELEIQKELNEQLREQLQELKDSNSNMPLMYEENIKKELKEQENLRRQIKTPLQLQQLFQEQLKQLNVNKGLEKK</sequence>
<feature type="domain" description="C-type lectin" evidence="3">
    <location>
        <begin position="31"/>
        <end position="152"/>
    </location>
</feature>
<dbReference type="PROSITE" id="PS50041">
    <property type="entry name" value="C_TYPE_LECTIN_2"/>
    <property type="match status" value="3"/>
</dbReference>
<organism evidence="4 5">
    <name type="scientific">Lucilia cuprina</name>
    <name type="common">Green bottle fly</name>
    <name type="synonym">Australian sheep blowfly</name>
    <dbReference type="NCBI Taxonomy" id="7375"/>
    <lineage>
        <taxon>Eukaryota</taxon>
        <taxon>Metazoa</taxon>
        <taxon>Ecdysozoa</taxon>
        <taxon>Arthropoda</taxon>
        <taxon>Hexapoda</taxon>
        <taxon>Insecta</taxon>
        <taxon>Pterygota</taxon>
        <taxon>Neoptera</taxon>
        <taxon>Endopterygota</taxon>
        <taxon>Diptera</taxon>
        <taxon>Brachycera</taxon>
        <taxon>Muscomorpha</taxon>
        <taxon>Oestroidea</taxon>
        <taxon>Calliphoridae</taxon>
        <taxon>Luciliinae</taxon>
        <taxon>Lucilia</taxon>
    </lineage>
</organism>
<dbReference type="CDD" id="cd00037">
    <property type="entry name" value="CLECT"/>
    <property type="match status" value="3"/>
</dbReference>
<feature type="coiled-coil region" evidence="2">
    <location>
        <begin position="457"/>
        <end position="805"/>
    </location>
</feature>
<dbReference type="InterPro" id="IPR016186">
    <property type="entry name" value="C-type_lectin-like/link_sf"/>
</dbReference>
<dbReference type="SUPFAM" id="SSF56436">
    <property type="entry name" value="C-type lectin-like"/>
    <property type="match status" value="3"/>
</dbReference>
<evidence type="ECO:0000256" key="1">
    <source>
        <dbReference type="ARBA" id="ARBA00023157"/>
    </source>
</evidence>
<dbReference type="Gene3D" id="3.10.100.10">
    <property type="entry name" value="Mannose-Binding Protein A, subunit A"/>
    <property type="match status" value="3"/>
</dbReference>
<dbReference type="Proteomes" id="UP000037069">
    <property type="component" value="Unassembled WGS sequence"/>
</dbReference>
<comment type="caution">
    <text evidence="4">The sequence shown here is derived from an EMBL/GenBank/DDBJ whole genome shotgun (WGS) entry which is preliminary data.</text>
</comment>
<dbReference type="OrthoDB" id="8065369at2759"/>
<feature type="coiled-coil region" evidence="2">
    <location>
        <begin position="1028"/>
        <end position="1178"/>
    </location>
</feature>
<dbReference type="InterPro" id="IPR050111">
    <property type="entry name" value="C-type_lectin/snaclec_domain"/>
</dbReference>
<keyword evidence="2" id="KW-0175">Coiled coil</keyword>
<protein>
    <recommendedName>
        <fullName evidence="3">C-type lectin domain-containing protein</fullName>
    </recommendedName>
</protein>
<dbReference type="EMBL" id="JRES01001520">
    <property type="protein sequence ID" value="KNC22275.1"/>
    <property type="molecule type" value="Genomic_DNA"/>
</dbReference>
<dbReference type="PROSITE" id="PS00615">
    <property type="entry name" value="C_TYPE_LECTIN_1"/>
    <property type="match status" value="3"/>
</dbReference>
<evidence type="ECO:0000313" key="4">
    <source>
        <dbReference type="EMBL" id="KNC22275.1"/>
    </source>
</evidence>
<dbReference type="InterPro" id="IPR001304">
    <property type="entry name" value="C-type_lectin-like"/>
</dbReference>
<proteinExistence type="predicted"/>
<name>A0A0L0BQA8_LUCCU</name>
<feature type="domain" description="C-type lectin" evidence="3">
    <location>
        <begin position="910"/>
        <end position="1031"/>
    </location>
</feature>
<dbReference type="AlphaFoldDB" id="A0A0L0BQA8"/>
<keyword evidence="5" id="KW-1185">Reference proteome</keyword>
<evidence type="ECO:0000313" key="5">
    <source>
        <dbReference type="Proteomes" id="UP000037069"/>
    </source>
</evidence>
<dbReference type="Pfam" id="PF00059">
    <property type="entry name" value="Lectin_C"/>
    <property type="match status" value="3"/>
</dbReference>
<dbReference type="SMART" id="SM00034">
    <property type="entry name" value="CLECT"/>
    <property type="match status" value="3"/>
</dbReference>
<dbReference type="InterPro" id="IPR016187">
    <property type="entry name" value="CTDL_fold"/>
</dbReference>
<accession>A0A0L0BQA8</accession>
<evidence type="ECO:0000256" key="2">
    <source>
        <dbReference type="SAM" id="Coils"/>
    </source>
</evidence>
<dbReference type="PANTHER" id="PTHR22803">
    <property type="entry name" value="MANNOSE, PHOSPHOLIPASE, LECTIN RECEPTOR RELATED"/>
    <property type="match status" value="1"/>
</dbReference>
<evidence type="ECO:0000259" key="3">
    <source>
        <dbReference type="PROSITE" id="PS50041"/>
    </source>
</evidence>
<dbReference type="InterPro" id="IPR018378">
    <property type="entry name" value="C-type_lectin_CS"/>
</dbReference>
<keyword evidence="1" id="KW-1015">Disulfide bond</keyword>
<gene>
    <name evidence="4" type="ORF">FF38_10411</name>
</gene>
<dbReference type="STRING" id="7375.A0A0L0BQA8"/>